<dbReference type="PANTHER" id="PTHR43205:SF42">
    <property type="entry name" value="ALCOHOL DEHYDROGENASE, ZINC-CONTAINING (AFU_ORTHOLOGUE AFUA_7G04530)"/>
    <property type="match status" value="1"/>
</dbReference>
<keyword evidence="6" id="KW-1185">Reference proteome</keyword>
<dbReference type="SUPFAM" id="SSF50129">
    <property type="entry name" value="GroES-like"/>
    <property type="match status" value="1"/>
</dbReference>
<dbReference type="InterPro" id="IPR020843">
    <property type="entry name" value="ER"/>
</dbReference>
<evidence type="ECO:0000256" key="2">
    <source>
        <dbReference type="ARBA" id="ARBA00022827"/>
    </source>
</evidence>
<comment type="caution">
    <text evidence="5">The sequence shown here is derived from an EMBL/GenBank/DDBJ whole genome shotgun (WGS) entry which is preliminary data.</text>
</comment>
<dbReference type="EMBL" id="LFZO01000457">
    <property type="protein sequence ID" value="KXT08365.1"/>
    <property type="molecule type" value="Genomic_DNA"/>
</dbReference>
<dbReference type="Pfam" id="PF02627">
    <property type="entry name" value="CMD"/>
    <property type="match status" value="1"/>
</dbReference>
<dbReference type="SMART" id="SM00829">
    <property type="entry name" value="PKS_ER"/>
    <property type="match status" value="1"/>
</dbReference>
<dbReference type="Gene3D" id="3.40.50.720">
    <property type="entry name" value="NAD(P)-binding Rossmann-like Domain"/>
    <property type="match status" value="1"/>
</dbReference>
<dbReference type="Pfam" id="PF00107">
    <property type="entry name" value="ADH_zinc_N"/>
    <property type="match status" value="1"/>
</dbReference>
<dbReference type="GO" id="GO:0071949">
    <property type="term" value="F:FAD binding"/>
    <property type="evidence" value="ECO:0007669"/>
    <property type="project" value="InterPro"/>
</dbReference>
<dbReference type="InterPro" id="IPR036291">
    <property type="entry name" value="NAD(P)-bd_dom_sf"/>
</dbReference>
<dbReference type="Gene3D" id="3.50.50.60">
    <property type="entry name" value="FAD/NAD(P)-binding domain"/>
    <property type="match status" value="1"/>
</dbReference>
<proteinExistence type="predicted"/>
<dbReference type="InterPro" id="IPR003779">
    <property type="entry name" value="CMD-like"/>
</dbReference>
<evidence type="ECO:0000313" key="6">
    <source>
        <dbReference type="Proteomes" id="UP000073492"/>
    </source>
</evidence>
<dbReference type="Pfam" id="PF16884">
    <property type="entry name" value="ADH_N_2"/>
    <property type="match status" value="1"/>
</dbReference>
<dbReference type="OrthoDB" id="10016252at2759"/>
<dbReference type="InterPro" id="IPR013149">
    <property type="entry name" value="ADH-like_C"/>
</dbReference>
<reference evidence="5 6" key="1">
    <citation type="submission" date="2015-07" db="EMBL/GenBank/DDBJ databases">
        <title>Comparative genomics of the Sigatoka disease complex on banana suggests a link between parallel evolutionary changes in Pseudocercospora fijiensis and Pseudocercospora eumusae and increased virulence on the banana host.</title>
        <authorList>
            <person name="Chang T.-C."/>
            <person name="Salvucci A."/>
            <person name="Crous P.W."/>
            <person name="Stergiopoulos I."/>
        </authorList>
    </citation>
    <scope>NUCLEOTIDE SEQUENCE [LARGE SCALE GENOMIC DNA]</scope>
    <source>
        <strain evidence="5 6">CBS 116634</strain>
    </source>
</reference>
<dbReference type="GO" id="GO:0016628">
    <property type="term" value="F:oxidoreductase activity, acting on the CH-CH group of donors, NAD or NADP as acceptor"/>
    <property type="evidence" value="ECO:0007669"/>
    <property type="project" value="InterPro"/>
</dbReference>
<name>A0A139I0V5_9PEZI</name>
<dbReference type="InterPro" id="IPR036188">
    <property type="entry name" value="FAD/NAD-bd_sf"/>
</dbReference>
<dbReference type="InterPro" id="IPR041694">
    <property type="entry name" value="ADH_N_2"/>
</dbReference>
<dbReference type="SUPFAM" id="SSF51735">
    <property type="entry name" value="NAD(P)-binding Rossmann-fold domains"/>
    <property type="match status" value="1"/>
</dbReference>
<protein>
    <recommendedName>
        <fullName evidence="4">Enoyl reductase (ER) domain-containing protein</fullName>
    </recommendedName>
</protein>
<dbReference type="AlphaFoldDB" id="A0A139I0V5"/>
<dbReference type="Pfam" id="PF01494">
    <property type="entry name" value="FAD_binding_3"/>
    <property type="match status" value="1"/>
</dbReference>
<accession>A0A139I0V5</accession>
<dbReference type="Gene3D" id="3.90.180.10">
    <property type="entry name" value="Medium-chain alcohol dehydrogenases, catalytic domain"/>
    <property type="match status" value="1"/>
</dbReference>
<dbReference type="InterPro" id="IPR045010">
    <property type="entry name" value="MDR_fam"/>
</dbReference>
<dbReference type="InterPro" id="IPR002938">
    <property type="entry name" value="FAD-bd"/>
</dbReference>
<evidence type="ECO:0000256" key="1">
    <source>
        <dbReference type="ARBA" id="ARBA00022630"/>
    </source>
</evidence>
<dbReference type="CDD" id="cd05288">
    <property type="entry name" value="PGDH"/>
    <property type="match status" value="1"/>
</dbReference>
<dbReference type="InterPro" id="IPR011032">
    <property type="entry name" value="GroES-like_sf"/>
</dbReference>
<dbReference type="Proteomes" id="UP000073492">
    <property type="component" value="Unassembled WGS sequence"/>
</dbReference>
<dbReference type="Gene3D" id="3.30.70.2450">
    <property type="match status" value="1"/>
</dbReference>
<evidence type="ECO:0000256" key="3">
    <source>
        <dbReference type="ARBA" id="ARBA00023002"/>
    </source>
</evidence>
<keyword evidence="3" id="KW-0560">Oxidoreductase</keyword>
<organism evidence="5 6">
    <name type="scientific">Pseudocercospora musae</name>
    <dbReference type="NCBI Taxonomy" id="113226"/>
    <lineage>
        <taxon>Eukaryota</taxon>
        <taxon>Fungi</taxon>
        <taxon>Dikarya</taxon>
        <taxon>Ascomycota</taxon>
        <taxon>Pezizomycotina</taxon>
        <taxon>Dothideomycetes</taxon>
        <taxon>Dothideomycetidae</taxon>
        <taxon>Mycosphaerellales</taxon>
        <taxon>Mycosphaerellaceae</taxon>
        <taxon>Pseudocercospora</taxon>
    </lineage>
</organism>
<keyword evidence="1" id="KW-0285">Flavoprotein</keyword>
<dbReference type="FunFam" id="3.40.50.720:FF:000121">
    <property type="entry name" value="Prostaglandin reductase 2"/>
    <property type="match status" value="1"/>
</dbReference>
<dbReference type="InterPro" id="IPR029032">
    <property type="entry name" value="AhpD-like"/>
</dbReference>
<sequence length="972" mass="108228">MIYTTTERTIEFLFLSLFNTMSSSAIKQSFISTLGQPAWDSNPSWSIISHHDPSIMPSIISLLSLPHRKSHLPPKFQSLVSLAVDASSTHLYEPGIRQHIRAAAALGATKTEVFEVLELTSTLGIHACNIGVPMLVDVMREEGIEESSNAGKEFDERRVKLKERFVEKRGYWHKFWEDILSLDPEMFEAYTEFSGVPWDRKKGGLSPMSVLNDMAAVNDFNVLVVGAGPSGMLLALLLAKHGIKVTIVEKTAELDKQPRASFYSTPSIFEFKRAGIWEDVDREAYHASGVCWRYLDGTYIAGIDASKLPKDLRHVSLPLDELLPLIRSHLDRYPSAEILMNHEVFAIGQDEKQAWVDVKTPDGEKRLFANYVAGCDGGQSTIRRLLLGPSSFPGKTWDKQIVATNVRYPKWPSFGWPTSNFMIHPEHFSMIAQLSNDGMLRITYGEELGLSNEQMRERLPWKFRTLVPGAPEPDEYEVVNFSPYKIHQRCATTLRKGRFLLAADAAHLCNPFGGMGLTGGFVDVGGLYECLYGIYAGIADESILDKYDTVRREKFWNLIDTISSGNITRLWDPSPETVEKDWFFNLLKQAAADESGQMSRDMALKVNELELGHDKTLTTMSLPSTYKSVHLATRPKDHITQETFMTKSHQTPSASSLKHGEVLFQPNYCSLDPAMRGWLNDTRSYIAPVKIGAVMRGEAVGKILASKSSKVSVGEIVVAMSGWTEIAILPEDFLKKINLPANGKPSDALGVLGMTGLTAYFGILDVGKVRAGDFVVVSGAAGATGSVVGQIAKLQGAKVLGIAGSDSKCRWLVEELGFDDALNYKSGNFGKEFREATKRHGLIDVFFDNVGGEVLDLALSRAKEHSRFVMCGGISQYNSSEMKGPKNYLMIVSMRIRMEGFVVFDYEAEYEKARKDLAQWLAEGKIKRQETIIEGGIEKMPEALRALFEGRNTGKLMVEIKKPDEEEFRSKL</sequence>
<keyword evidence="2" id="KW-0274">FAD</keyword>
<dbReference type="SUPFAM" id="SSF69118">
    <property type="entry name" value="AhpD-like"/>
    <property type="match status" value="1"/>
</dbReference>
<dbReference type="GO" id="GO:0051920">
    <property type="term" value="F:peroxiredoxin activity"/>
    <property type="evidence" value="ECO:0007669"/>
    <property type="project" value="InterPro"/>
</dbReference>
<dbReference type="SUPFAM" id="SSF51905">
    <property type="entry name" value="FAD/NAD(P)-binding domain"/>
    <property type="match status" value="1"/>
</dbReference>
<feature type="domain" description="Enoyl reductase (ER)" evidence="4">
    <location>
        <begin position="640"/>
        <end position="958"/>
    </location>
</feature>
<evidence type="ECO:0000313" key="5">
    <source>
        <dbReference type="EMBL" id="KXT08365.1"/>
    </source>
</evidence>
<dbReference type="PANTHER" id="PTHR43205">
    <property type="entry name" value="PROSTAGLANDIN REDUCTASE"/>
    <property type="match status" value="1"/>
</dbReference>
<gene>
    <name evidence="5" type="ORF">AC579_1053</name>
</gene>
<evidence type="ECO:0000259" key="4">
    <source>
        <dbReference type="SMART" id="SM00829"/>
    </source>
</evidence>
<dbReference type="Gene3D" id="1.20.1290.10">
    <property type="entry name" value="AhpD-like"/>
    <property type="match status" value="1"/>
</dbReference>
<dbReference type="PRINTS" id="PR00420">
    <property type="entry name" value="RNGMNOXGNASE"/>
</dbReference>